<dbReference type="Proteomes" id="UP000826195">
    <property type="component" value="Unassembled WGS sequence"/>
</dbReference>
<keyword evidence="2" id="KW-1185">Reference proteome</keyword>
<organism evidence="1 2">
    <name type="scientific">Cotesia glomerata</name>
    <name type="common">Lepidopteran parasitic wasp</name>
    <name type="synonym">Apanteles glomeratus</name>
    <dbReference type="NCBI Taxonomy" id="32391"/>
    <lineage>
        <taxon>Eukaryota</taxon>
        <taxon>Metazoa</taxon>
        <taxon>Ecdysozoa</taxon>
        <taxon>Arthropoda</taxon>
        <taxon>Hexapoda</taxon>
        <taxon>Insecta</taxon>
        <taxon>Pterygota</taxon>
        <taxon>Neoptera</taxon>
        <taxon>Endopterygota</taxon>
        <taxon>Hymenoptera</taxon>
        <taxon>Apocrita</taxon>
        <taxon>Ichneumonoidea</taxon>
        <taxon>Braconidae</taxon>
        <taxon>Microgastrinae</taxon>
        <taxon>Cotesia</taxon>
    </lineage>
</organism>
<dbReference type="EMBL" id="JAHXZJ010002982">
    <property type="protein sequence ID" value="KAH0535565.1"/>
    <property type="molecule type" value="Genomic_DNA"/>
</dbReference>
<reference evidence="1 2" key="1">
    <citation type="journal article" date="2021" name="J. Hered.">
        <title>A chromosome-level genome assembly of the parasitoid wasp, Cotesia glomerata (Hymenoptera: Braconidae).</title>
        <authorList>
            <person name="Pinto B.J."/>
            <person name="Weis J.J."/>
            <person name="Gamble T."/>
            <person name="Ode P.J."/>
            <person name="Paul R."/>
            <person name="Zaspel J.M."/>
        </authorList>
    </citation>
    <scope>NUCLEOTIDE SEQUENCE [LARGE SCALE GENOMIC DNA]</scope>
    <source>
        <strain evidence="1">CgM1</strain>
    </source>
</reference>
<protein>
    <submittedName>
        <fullName evidence="1">Uncharacterized protein</fullName>
    </submittedName>
</protein>
<comment type="caution">
    <text evidence="1">The sequence shown here is derived from an EMBL/GenBank/DDBJ whole genome shotgun (WGS) entry which is preliminary data.</text>
</comment>
<evidence type="ECO:0000313" key="1">
    <source>
        <dbReference type="EMBL" id="KAH0535565.1"/>
    </source>
</evidence>
<proteinExistence type="predicted"/>
<name>A0AAV7HV39_COTGL</name>
<dbReference type="AlphaFoldDB" id="A0AAV7HV39"/>
<evidence type="ECO:0000313" key="2">
    <source>
        <dbReference type="Proteomes" id="UP000826195"/>
    </source>
</evidence>
<accession>A0AAV7HV39</accession>
<gene>
    <name evidence="1" type="ORF">KQX54_017233</name>
</gene>
<sequence>MDIGSVGELLPLVRQTNALGGLQLIRTINSSTENSSELGLHDELVRTRIMYTNNGSSVYITPVKLGSVKGSSSTWHVEPYASFPDSVSSNYQLGAYLHGGSLRNCCVSTIVIAVCDWIHCFCSL</sequence>